<protein>
    <recommendedName>
        <fullName evidence="2">RSE1/DDB1/CPSF1 C-terminal domain-containing protein</fullName>
    </recommendedName>
</protein>
<proteinExistence type="predicted"/>
<comment type="caution">
    <text evidence="3">The sequence shown here is derived from an EMBL/GenBank/DDBJ whole genome shotgun (WGS) entry which is preliminary data.</text>
</comment>
<gene>
    <name evidence="3" type="ORF">RS030_162421</name>
</gene>
<evidence type="ECO:0000256" key="1">
    <source>
        <dbReference type="SAM" id="MobiDB-lite"/>
    </source>
</evidence>
<feature type="region of interest" description="Disordered" evidence="1">
    <location>
        <begin position="364"/>
        <end position="383"/>
    </location>
</feature>
<name>A0AAV9Y073_9CRYT</name>
<sequence length="2008" mass="227893">MTAILDTYCRNERPEFSLFGKFVRKRDDLNDNGGGLDVALIKSDSLEIYEITVNNKIEYVTSCRLLLAPIASTTIKGVDGVTDYIALLFMNLEIMIYRYSTEYDELELVSKDRINIEDLLEGSCNTKCLTIVDMDENVKMEQIVFGNTLDSNSFSIMITFAKCLVLVTYKINLSGYYGQKLLLSLCWGISSETDLFIDTIIDSCLIHDEHSQMCLQPRIALLTRIGPVSNGSIQSHSNSSSLIYLNLNMRIPEFTVLEKLELLPMDAYKIIPIDTGKNLNNSLSGGVIILARSCILVHGGLQRPFTLVNVNDHYKNIPEKKLEIDICTGRIHSFNPKVFGIETGEITGGSLQVSSIGGNYTTSSVENNRASTDENVPHDSSTDLKNTLPSLRPILLDDSELSMDLDVLHSIPLIITNDYYGTLLFNKVQPYLILLVFEISNEKPSGISKYYWIKVNEYWDWNRNYLRSNDNKTLCLETTSYSKKINSGVSELDEHYLLTVIPIFPVQNCCIIPSKSNSETEDVLLCMVGEFSSNSGVSLLKFSLGSKFNLTFSKIGENKSSFNNLPNSDFNSFGYKYIVEMVKNMERNRDNKNNSLPSSGTKKTKNDFEPPSILDLEREYIKSNPNNKLNYIEENNMTNVCKKKSTVNFELLDYLDLGPCSLRDFCLIPNKESEDNSEFESEAEMNDQGNVCDNNTIKLSIDDNHSILTTNGSYPIGQLCLYMKCISKYTIAKFSLDDIIFHWVINDPFSGKTKYLVFTTDPLKSIGKTYIFSLENDNSETGENNGANNNQIIIGEVNQLDSSEGEYEFESDSNTVGAGIIRLGKKLLEDVYVVQILSSSINILDFELKKRVLEIDLISFLFSDRIDAPLAIKSFVMNNQIIVILFEDSSMKVLKFISNNDIYDIKGCNIKVFDSFTILLDDNLELINQLMELSRLNLTVINQRIGIGGDVSQRLDNFGEDDKNKFEDIFWIRHVSKMVSYDEKLYNETLLVLVVYSKLWLNGSLVIYDFESKRVIFFSPYVSLVPSLLGNIISPSNGYEDTIYRFLECEFDLGRPITCLSTPIIEPKLYSYDNNSLSISTCINFDCDLLSDEAQVHNSDNTQNSFLISSELVKLSTGCDMLLIVTVSQRPTLIYKLSVNCSNTLVDFDPHKNLGGSINSTNCEVNNPRFNLQEKILKGKWNLQIQPNCSNIQMDIRKFFPLFPKILTSENVIDAFSNESPLSTYNSGHVVLFSNNVDAWMFQPPTAINNEDVTNDNTNSQLEKRKYCSSVVILYNRKKVSIINFESKRSVNCIASINSPWSSTQILLTTNLNNEIKFRYLNIPQSISDDTETFNSGNFDHGTNENKNISGNEYLDKTLSTIPFLDKDNWFIRRTYLPEVVVQRVSYCRKYKLVALIVGIPDNAKHHLNGYHVRQMAFHRYLRCLEAGGKEGQAILMNQDLIRNPDKCFEKSLTSIPDLGIPYTSYDTETYFDTLPPGIEIGEILPKIMHQSNLTNQKRRNRLRNEESGYIPEKDGHYTKKDFEDEQFNDLLDVNILRNELLIFSMEDLFPQSRPVFSLFDSNMNDFPKPIGRFAFGAWEVGLSIKFGKDPKGQDVLIVGTGTNPTHYFEAEGRILMFKVRQLFSNNEDDRLKSNIDFSDLNGDNNMCQIGVRSGLVNNDNNDNYNGTNNNSTNSKWPNLLKYWPSKFSQELYYNNVPELEIYYSSMFRGPVTWVDLIDLPATTASIAPAIPALAAYPIIQNNQIVRVPTSNVTYLSHTFGYRLFIHELKENDAGFVKGSFMDTPLGITSVSNYKALFFLGDIRRGVHLGMFKTDVSRGSQTMVKLARSHPLWKFTCTSAHAIILDKEMAILVSDNKNNLFTFEPSFDSTQIIDKETLKPTSHTFINTTIVHMRAIKSGSENYVVASGRNGSFLLARLINENQRTKFYQLEKLLYSNIPSFLGISPGTIQVINNNQESIPDFVKGLYPTSKIFLLKHFDYIKYLSSPILKSIFKNSNFNFNGINQFIV</sequence>
<dbReference type="Proteomes" id="UP001311799">
    <property type="component" value="Unassembled WGS sequence"/>
</dbReference>
<dbReference type="GO" id="GO:0005634">
    <property type="term" value="C:nucleus"/>
    <property type="evidence" value="ECO:0007669"/>
    <property type="project" value="InterPro"/>
</dbReference>
<evidence type="ECO:0000313" key="3">
    <source>
        <dbReference type="EMBL" id="KAK6590415.1"/>
    </source>
</evidence>
<dbReference type="EMBL" id="JAWDEY010000007">
    <property type="protein sequence ID" value="KAK6590415.1"/>
    <property type="molecule type" value="Genomic_DNA"/>
</dbReference>
<dbReference type="GO" id="GO:0003676">
    <property type="term" value="F:nucleic acid binding"/>
    <property type="evidence" value="ECO:0007669"/>
    <property type="project" value="InterPro"/>
</dbReference>
<organism evidence="3 4">
    <name type="scientific">Cryptosporidium xiaoi</name>
    <dbReference type="NCBI Taxonomy" id="659607"/>
    <lineage>
        <taxon>Eukaryota</taxon>
        <taxon>Sar</taxon>
        <taxon>Alveolata</taxon>
        <taxon>Apicomplexa</taxon>
        <taxon>Conoidasida</taxon>
        <taxon>Coccidia</taxon>
        <taxon>Eucoccidiorida</taxon>
        <taxon>Eimeriorina</taxon>
        <taxon>Cryptosporidiidae</taxon>
        <taxon>Cryptosporidium</taxon>
    </lineage>
</organism>
<evidence type="ECO:0000259" key="2">
    <source>
        <dbReference type="Pfam" id="PF03178"/>
    </source>
</evidence>
<feature type="region of interest" description="Disordered" evidence="1">
    <location>
        <begin position="588"/>
        <end position="609"/>
    </location>
</feature>
<keyword evidence="4" id="KW-1185">Reference proteome</keyword>
<dbReference type="InterPro" id="IPR015943">
    <property type="entry name" value="WD40/YVTN_repeat-like_dom_sf"/>
</dbReference>
<accession>A0AAV9Y073</accession>
<dbReference type="InterPro" id="IPR004871">
    <property type="entry name" value="RSE1/DDB1/CPSF1_C"/>
</dbReference>
<feature type="compositionally biased region" description="Basic and acidic residues" evidence="1">
    <location>
        <begin position="371"/>
        <end position="382"/>
    </location>
</feature>
<dbReference type="Pfam" id="PF03178">
    <property type="entry name" value="CPSF_A"/>
    <property type="match status" value="1"/>
</dbReference>
<evidence type="ECO:0000313" key="4">
    <source>
        <dbReference type="Proteomes" id="UP001311799"/>
    </source>
</evidence>
<dbReference type="Gene3D" id="2.130.10.10">
    <property type="entry name" value="YVTN repeat-like/Quinoprotein amine dehydrogenase"/>
    <property type="match status" value="2"/>
</dbReference>
<feature type="domain" description="RSE1/DDB1/CPSF1 C-terminal" evidence="2">
    <location>
        <begin position="1760"/>
        <end position="1956"/>
    </location>
</feature>
<reference evidence="3 4" key="1">
    <citation type="submission" date="2023-10" db="EMBL/GenBank/DDBJ databases">
        <title>Comparative genomics analysis reveals potential genetic determinants of host preference in Cryptosporidium xiaoi.</title>
        <authorList>
            <person name="Xiao L."/>
            <person name="Li J."/>
        </authorList>
    </citation>
    <scope>NUCLEOTIDE SEQUENCE [LARGE SCALE GENOMIC DNA]</scope>
    <source>
        <strain evidence="3 4">52996</strain>
    </source>
</reference>